<feature type="transmembrane region" description="Helical" evidence="1">
    <location>
        <begin position="34"/>
        <end position="57"/>
    </location>
</feature>
<keyword evidence="3" id="KW-1185">Reference proteome</keyword>
<protein>
    <submittedName>
        <fullName evidence="2">Synaptic vesicle 2-related protein</fullName>
    </submittedName>
</protein>
<keyword evidence="1" id="KW-0812">Transmembrane</keyword>
<proteinExistence type="predicted"/>
<sequence length="71" mass="7398">MFLNLPKGISGTCSGLARIGAVVTPYLAQVGTEFSAYLSFSIYGVVGLTASMLALLLPFDTRGRAMADSAH</sequence>
<dbReference type="EMBL" id="BLXT01007278">
    <property type="protein sequence ID" value="GFO37600.1"/>
    <property type="molecule type" value="Genomic_DNA"/>
</dbReference>
<evidence type="ECO:0000313" key="2">
    <source>
        <dbReference type="EMBL" id="GFO37600.1"/>
    </source>
</evidence>
<keyword evidence="1" id="KW-1133">Transmembrane helix</keyword>
<dbReference type="AlphaFoldDB" id="A0AAV4D0F3"/>
<reference evidence="2 3" key="1">
    <citation type="journal article" date="2021" name="Elife">
        <title>Chloroplast acquisition without the gene transfer in kleptoplastic sea slugs, Plakobranchus ocellatus.</title>
        <authorList>
            <person name="Maeda T."/>
            <person name="Takahashi S."/>
            <person name="Yoshida T."/>
            <person name="Shimamura S."/>
            <person name="Takaki Y."/>
            <person name="Nagai Y."/>
            <person name="Toyoda A."/>
            <person name="Suzuki Y."/>
            <person name="Arimoto A."/>
            <person name="Ishii H."/>
            <person name="Satoh N."/>
            <person name="Nishiyama T."/>
            <person name="Hasebe M."/>
            <person name="Maruyama T."/>
            <person name="Minagawa J."/>
            <person name="Obokata J."/>
            <person name="Shigenobu S."/>
        </authorList>
    </citation>
    <scope>NUCLEOTIDE SEQUENCE [LARGE SCALE GENOMIC DNA]</scope>
</reference>
<comment type="caution">
    <text evidence="2">The sequence shown here is derived from an EMBL/GenBank/DDBJ whole genome shotgun (WGS) entry which is preliminary data.</text>
</comment>
<dbReference type="Proteomes" id="UP000735302">
    <property type="component" value="Unassembled WGS sequence"/>
</dbReference>
<evidence type="ECO:0000256" key="1">
    <source>
        <dbReference type="SAM" id="Phobius"/>
    </source>
</evidence>
<accession>A0AAV4D0F3</accession>
<organism evidence="2 3">
    <name type="scientific">Plakobranchus ocellatus</name>
    <dbReference type="NCBI Taxonomy" id="259542"/>
    <lineage>
        <taxon>Eukaryota</taxon>
        <taxon>Metazoa</taxon>
        <taxon>Spiralia</taxon>
        <taxon>Lophotrochozoa</taxon>
        <taxon>Mollusca</taxon>
        <taxon>Gastropoda</taxon>
        <taxon>Heterobranchia</taxon>
        <taxon>Euthyneura</taxon>
        <taxon>Panpulmonata</taxon>
        <taxon>Sacoglossa</taxon>
        <taxon>Placobranchoidea</taxon>
        <taxon>Plakobranchidae</taxon>
        <taxon>Plakobranchus</taxon>
    </lineage>
</organism>
<keyword evidence="1" id="KW-0472">Membrane</keyword>
<gene>
    <name evidence="2" type="ORF">PoB_006410500</name>
</gene>
<evidence type="ECO:0000313" key="3">
    <source>
        <dbReference type="Proteomes" id="UP000735302"/>
    </source>
</evidence>
<name>A0AAV4D0F3_9GAST</name>